<evidence type="ECO:0000313" key="3">
    <source>
        <dbReference type="Proteomes" id="UP000324575"/>
    </source>
</evidence>
<evidence type="ECO:0000313" key="2">
    <source>
        <dbReference type="EMBL" id="KAA6302636.1"/>
    </source>
</evidence>
<dbReference type="AlphaFoldDB" id="A0A5M8P2S8"/>
<reference evidence="2 3" key="1">
    <citation type="submission" date="2019-03" db="EMBL/GenBank/DDBJ databases">
        <title>Single cell metagenomics reveals metabolic interactions within the superorganism composed of flagellate Streblomastix strix and complex community of Bacteroidetes bacteria on its surface.</title>
        <authorList>
            <person name="Treitli S.C."/>
            <person name="Kolisko M."/>
            <person name="Husnik F."/>
            <person name="Keeling P."/>
            <person name="Hampl V."/>
        </authorList>
    </citation>
    <scope>NUCLEOTIDE SEQUENCE [LARGE SCALE GENOMIC DNA]</scope>
    <source>
        <strain evidence="2">St1</strain>
    </source>
</reference>
<evidence type="ECO:0000256" key="1">
    <source>
        <dbReference type="SAM" id="SignalP"/>
    </source>
</evidence>
<dbReference type="EMBL" id="SNRX01000006">
    <property type="protein sequence ID" value="KAA6302636.1"/>
    <property type="molecule type" value="Genomic_DNA"/>
</dbReference>
<evidence type="ECO:0008006" key="4">
    <source>
        <dbReference type="Google" id="ProtNLM"/>
    </source>
</evidence>
<organism evidence="2 3">
    <name type="scientific">Candidatus Ordinivivax streblomastigis</name>
    <dbReference type="NCBI Taxonomy" id="2540710"/>
    <lineage>
        <taxon>Bacteria</taxon>
        <taxon>Pseudomonadati</taxon>
        <taxon>Bacteroidota</taxon>
        <taxon>Bacteroidia</taxon>
        <taxon>Bacteroidales</taxon>
        <taxon>Candidatus Ordinivivax</taxon>
    </lineage>
</organism>
<accession>A0A5M8P2S8</accession>
<comment type="caution">
    <text evidence="2">The sequence shown here is derived from an EMBL/GenBank/DDBJ whole genome shotgun (WGS) entry which is preliminary data.</text>
</comment>
<dbReference type="PROSITE" id="PS51257">
    <property type="entry name" value="PROKAR_LIPOPROTEIN"/>
    <property type="match status" value="1"/>
</dbReference>
<keyword evidence="1" id="KW-0732">Signal</keyword>
<proteinExistence type="predicted"/>
<feature type="signal peptide" evidence="1">
    <location>
        <begin position="1"/>
        <end position="22"/>
    </location>
</feature>
<feature type="chain" id="PRO_5024416525" description="Lipoprotein" evidence="1">
    <location>
        <begin position="23"/>
        <end position="59"/>
    </location>
</feature>
<sequence length="59" mass="6116">MKKLVLFVAIVAAVSFSACKKAATEEAPVVEETVVEEVIPATEGDSTIVVEEVAAPVAE</sequence>
<dbReference type="Proteomes" id="UP000324575">
    <property type="component" value="Unassembled WGS sequence"/>
</dbReference>
<gene>
    <name evidence="2" type="ORF">EZS26_001143</name>
</gene>
<protein>
    <recommendedName>
        <fullName evidence="4">Lipoprotein</fullName>
    </recommendedName>
</protein>
<name>A0A5M8P2S8_9BACT</name>